<name>A0AAE3GJF7_9PSEU</name>
<accession>A0AAE3GJF7</accession>
<feature type="compositionally biased region" description="Pro residues" evidence="1">
    <location>
        <begin position="148"/>
        <end position="172"/>
    </location>
</feature>
<dbReference type="Gene3D" id="3.30.1310.10">
    <property type="entry name" value="Nucleoid-associated protein YbaB-like domain"/>
    <property type="match status" value="1"/>
</dbReference>
<sequence length="193" mass="20864">MPDSVEAAEQMVSQWEKNIADRAQRYQQMADRVQGMSITEASRDGSVRVTISSNGLLTNLTIAESARDKRMSELSAQIMTCLQRAQSRIPELLQQAMAETIGTTDQTANALFADAKKRFPAPPPEEPGPAAHQVTREMRFGPADEDAPPPPPPAATPPAGPPPPAQPRATPPPRRRPPEGADEEDFGGQSYLS</sequence>
<evidence type="ECO:0000313" key="3">
    <source>
        <dbReference type="Proteomes" id="UP001206128"/>
    </source>
</evidence>
<protein>
    <submittedName>
        <fullName evidence="2">YbaB/EbfC DNA-binding family protein</fullName>
    </submittedName>
</protein>
<evidence type="ECO:0000313" key="2">
    <source>
        <dbReference type="EMBL" id="MCP2169351.1"/>
    </source>
</evidence>
<keyword evidence="2" id="KW-0238">DNA-binding</keyword>
<organism evidence="2 3">
    <name type="scientific">Goodfellowiella coeruleoviolacea</name>
    <dbReference type="NCBI Taxonomy" id="334858"/>
    <lineage>
        <taxon>Bacteria</taxon>
        <taxon>Bacillati</taxon>
        <taxon>Actinomycetota</taxon>
        <taxon>Actinomycetes</taxon>
        <taxon>Pseudonocardiales</taxon>
        <taxon>Pseudonocardiaceae</taxon>
        <taxon>Goodfellowiella</taxon>
    </lineage>
</organism>
<dbReference type="EMBL" id="JAMTCK010000018">
    <property type="protein sequence ID" value="MCP2169351.1"/>
    <property type="molecule type" value="Genomic_DNA"/>
</dbReference>
<dbReference type="AlphaFoldDB" id="A0AAE3GJF7"/>
<evidence type="ECO:0000256" key="1">
    <source>
        <dbReference type="SAM" id="MobiDB-lite"/>
    </source>
</evidence>
<dbReference type="InterPro" id="IPR036894">
    <property type="entry name" value="YbaB-like_sf"/>
</dbReference>
<comment type="caution">
    <text evidence="2">The sequence shown here is derived from an EMBL/GenBank/DDBJ whole genome shotgun (WGS) entry which is preliminary data.</text>
</comment>
<dbReference type="InterPro" id="IPR004401">
    <property type="entry name" value="YbaB/EbfC"/>
</dbReference>
<dbReference type="RefSeq" id="WP_253778078.1">
    <property type="nucleotide sequence ID" value="NZ_JAMTCK010000018.1"/>
</dbReference>
<keyword evidence="3" id="KW-1185">Reference proteome</keyword>
<dbReference type="GO" id="GO:0003677">
    <property type="term" value="F:DNA binding"/>
    <property type="evidence" value="ECO:0007669"/>
    <property type="project" value="UniProtKB-KW"/>
</dbReference>
<dbReference type="Pfam" id="PF02575">
    <property type="entry name" value="YbaB_DNA_bd"/>
    <property type="match status" value="1"/>
</dbReference>
<gene>
    <name evidence="2" type="ORF">LX83_006236</name>
</gene>
<reference evidence="2" key="1">
    <citation type="submission" date="2022-06" db="EMBL/GenBank/DDBJ databases">
        <title>Genomic Encyclopedia of Archaeal and Bacterial Type Strains, Phase II (KMG-II): from individual species to whole genera.</title>
        <authorList>
            <person name="Goeker M."/>
        </authorList>
    </citation>
    <scope>NUCLEOTIDE SEQUENCE</scope>
    <source>
        <strain evidence="2">DSM 43935</strain>
    </source>
</reference>
<dbReference type="SUPFAM" id="SSF82607">
    <property type="entry name" value="YbaB-like"/>
    <property type="match status" value="1"/>
</dbReference>
<feature type="region of interest" description="Disordered" evidence="1">
    <location>
        <begin position="117"/>
        <end position="193"/>
    </location>
</feature>
<proteinExistence type="predicted"/>
<dbReference type="Proteomes" id="UP001206128">
    <property type="component" value="Unassembled WGS sequence"/>
</dbReference>